<protein>
    <recommendedName>
        <fullName evidence="3">Carboxylesterase type B domain-containing protein</fullName>
    </recommendedName>
</protein>
<dbReference type="InterPro" id="IPR002018">
    <property type="entry name" value="CarbesteraseB"/>
</dbReference>
<dbReference type="Pfam" id="PF00135">
    <property type="entry name" value="COesterase"/>
    <property type="match status" value="1"/>
</dbReference>
<dbReference type="Gene3D" id="3.40.50.1820">
    <property type="entry name" value="alpha/beta hydrolase"/>
    <property type="match status" value="1"/>
</dbReference>
<dbReference type="STRING" id="602072.A0A1R3RFP6"/>
<dbReference type="AlphaFoldDB" id="A0A1R3RFP6"/>
<accession>A0A1R3RFP6</accession>
<dbReference type="PANTHER" id="PTHR43142">
    <property type="entry name" value="CARBOXYLIC ESTER HYDROLASE"/>
    <property type="match status" value="1"/>
</dbReference>
<reference evidence="5" key="1">
    <citation type="journal article" date="2017" name="Genome Biol.">
        <title>Comparative genomics reveals high biological diversity and specific adaptations in the industrially and medically important fungal genus Aspergillus.</title>
        <authorList>
            <person name="de Vries R.P."/>
            <person name="Riley R."/>
            <person name="Wiebenga A."/>
            <person name="Aguilar-Osorio G."/>
            <person name="Amillis S."/>
            <person name="Uchima C.A."/>
            <person name="Anderluh G."/>
            <person name="Asadollahi M."/>
            <person name="Askin M."/>
            <person name="Barry K."/>
            <person name="Battaglia E."/>
            <person name="Bayram O."/>
            <person name="Benocci T."/>
            <person name="Braus-Stromeyer S.A."/>
            <person name="Caldana C."/>
            <person name="Canovas D."/>
            <person name="Cerqueira G.C."/>
            <person name="Chen F."/>
            <person name="Chen W."/>
            <person name="Choi C."/>
            <person name="Clum A."/>
            <person name="Dos Santos R.A."/>
            <person name="Damasio A.R."/>
            <person name="Diallinas G."/>
            <person name="Emri T."/>
            <person name="Fekete E."/>
            <person name="Flipphi M."/>
            <person name="Freyberg S."/>
            <person name="Gallo A."/>
            <person name="Gournas C."/>
            <person name="Habgood R."/>
            <person name="Hainaut M."/>
            <person name="Harispe M.L."/>
            <person name="Henrissat B."/>
            <person name="Hilden K.S."/>
            <person name="Hope R."/>
            <person name="Hossain A."/>
            <person name="Karabika E."/>
            <person name="Karaffa L."/>
            <person name="Karanyi Z."/>
            <person name="Krasevec N."/>
            <person name="Kuo A."/>
            <person name="Kusch H."/>
            <person name="LaButti K."/>
            <person name="Lagendijk E.L."/>
            <person name="Lapidus A."/>
            <person name="Levasseur A."/>
            <person name="Lindquist E."/>
            <person name="Lipzen A."/>
            <person name="Logrieco A.F."/>
            <person name="MacCabe A."/>
            <person name="Maekelae M.R."/>
            <person name="Malavazi I."/>
            <person name="Melin P."/>
            <person name="Meyer V."/>
            <person name="Mielnichuk N."/>
            <person name="Miskei M."/>
            <person name="Molnar A.P."/>
            <person name="Mule G."/>
            <person name="Ngan C.Y."/>
            <person name="Orejas M."/>
            <person name="Orosz E."/>
            <person name="Ouedraogo J.P."/>
            <person name="Overkamp K.M."/>
            <person name="Park H.-S."/>
            <person name="Perrone G."/>
            <person name="Piumi F."/>
            <person name="Punt P.J."/>
            <person name="Ram A.F."/>
            <person name="Ramon A."/>
            <person name="Rauscher S."/>
            <person name="Record E."/>
            <person name="Riano-Pachon D.M."/>
            <person name="Robert V."/>
            <person name="Roehrig J."/>
            <person name="Ruller R."/>
            <person name="Salamov A."/>
            <person name="Salih N.S."/>
            <person name="Samson R.A."/>
            <person name="Sandor E."/>
            <person name="Sanguinetti M."/>
            <person name="Schuetze T."/>
            <person name="Sepcic K."/>
            <person name="Shelest E."/>
            <person name="Sherlock G."/>
            <person name="Sophianopoulou V."/>
            <person name="Squina F.M."/>
            <person name="Sun H."/>
            <person name="Susca A."/>
            <person name="Todd R.B."/>
            <person name="Tsang A."/>
            <person name="Unkles S.E."/>
            <person name="van de Wiele N."/>
            <person name="van Rossen-Uffink D."/>
            <person name="Oliveira J.V."/>
            <person name="Vesth T.C."/>
            <person name="Visser J."/>
            <person name="Yu J.-H."/>
            <person name="Zhou M."/>
            <person name="Andersen M.R."/>
            <person name="Archer D.B."/>
            <person name="Baker S.E."/>
            <person name="Benoit I."/>
            <person name="Brakhage A.A."/>
            <person name="Braus G.H."/>
            <person name="Fischer R."/>
            <person name="Frisvad J.C."/>
            <person name="Goldman G.H."/>
            <person name="Houbraken J."/>
            <person name="Oakley B."/>
            <person name="Pocsi I."/>
            <person name="Scazzocchio C."/>
            <person name="Seiboth B."/>
            <person name="vanKuyk P.A."/>
            <person name="Wortman J."/>
            <person name="Dyer P.S."/>
            <person name="Grigoriev I.V."/>
        </authorList>
    </citation>
    <scope>NUCLEOTIDE SEQUENCE [LARGE SCALE GENOMIC DNA]</scope>
    <source>
        <strain evidence="5">ITEM 5010</strain>
    </source>
</reference>
<dbReference type="SUPFAM" id="SSF53474">
    <property type="entry name" value="alpha/beta-Hydrolases"/>
    <property type="match status" value="1"/>
</dbReference>
<dbReference type="OMA" id="WCERVIT"/>
<dbReference type="Proteomes" id="UP000188318">
    <property type="component" value="Unassembled WGS sequence"/>
</dbReference>
<evidence type="ECO:0000256" key="2">
    <source>
        <dbReference type="ARBA" id="ARBA00022801"/>
    </source>
</evidence>
<feature type="domain" description="Carboxylesterase type B" evidence="3">
    <location>
        <begin position="28"/>
        <end position="457"/>
    </location>
</feature>
<evidence type="ECO:0000313" key="5">
    <source>
        <dbReference type="Proteomes" id="UP000188318"/>
    </source>
</evidence>
<comment type="similarity">
    <text evidence="1">Belongs to the type-B carboxylesterase/lipase family.</text>
</comment>
<dbReference type="GO" id="GO:0016787">
    <property type="term" value="F:hydrolase activity"/>
    <property type="evidence" value="ECO:0007669"/>
    <property type="project" value="UniProtKB-KW"/>
</dbReference>
<gene>
    <name evidence="4" type="ORF">ASPCADRAFT_132362</name>
</gene>
<evidence type="ECO:0000256" key="1">
    <source>
        <dbReference type="ARBA" id="ARBA00005964"/>
    </source>
</evidence>
<sequence length="552" mass="60938">MPLNNHASNFSFNIGNIALDGFISTHGVVNLLNIPYATIPARFTPAALLDPSLIHGRRDASHYGPQCPQPAGPLHGLMSHMFEDMSLSHHSGELDCLHLNVYAPPSALSPQNSTKIPVLVWIHGGSFNTGANTTEFDGNHLVKRSMNLGKPIIVITINYRLNILGFLSSHELIEEAKDAGQVPILNQGINDQAIALQWIQENISHFGGDASQVTAAGESAGAASIFYLLKHGVPLFSRAIICSSPHLMFHKISDAQATFDHLVQAAGIDASAPYQTKLQALRSYKAEDLIALIPPFSLTFPVSFPIEDPNWFVDWDLEKISSGEYWAELPPWCPEIIIGHLKDEAALFLNPTYPSDLTEEEAVDHVQHTIPDAHAAAIALSTLQPNIETSPFRLLLVLGTHSLFIAPDFEFSTRIASHPQHKIYLYSIDIADNIPGPLGGYSWHSFGNAIFFYQPACQAHPELAATADRMSDAYTSFMYGDTRPIWEEFKTKGRMLSWNGNRTGLVDVGFDWKDLVLEKLAAEGRQDWIDAYRRDGWKLALPVPGVCRPRKT</sequence>
<name>A0A1R3RFP6_ASPC5</name>
<keyword evidence="5" id="KW-1185">Reference proteome</keyword>
<organism evidence="4 5">
    <name type="scientific">Aspergillus carbonarius (strain ITEM 5010)</name>
    <dbReference type="NCBI Taxonomy" id="602072"/>
    <lineage>
        <taxon>Eukaryota</taxon>
        <taxon>Fungi</taxon>
        <taxon>Dikarya</taxon>
        <taxon>Ascomycota</taxon>
        <taxon>Pezizomycotina</taxon>
        <taxon>Eurotiomycetes</taxon>
        <taxon>Eurotiomycetidae</taxon>
        <taxon>Eurotiales</taxon>
        <taxon>Aspergillaceae</taxon>
        <taxon>Aspergillus</taxon>
        <taxon>Aspergillus subgen. Circumdati</taxon>
    </lineage>
</organism>
<evidence type="ECO:0000313" key="4">
    <source>
        <dbReference type="EMBL" id="OOF93310.1"/>
    </source>
</evidence>
<dbReference type="OrthoDB" id="6846267at2759"/>
<dbReference type="EMBL" id="KV907504">
    <property type="protein sequence ID" value="OOF93310.1"/>
    <property type="molecule type" value="Genomic_DNA"/>
</dbReference>
<evidence type="ECO:0000259" key="3">
    <source>
        <dbReference type="Pfam" id="PF00135"/>
    </source>
</evidence>
<dbReference type="PANTHER" id="PTHR43142:SF1">
    <property type="entry name" value="CARBOXYLIC ESTER HYDROLASE"/>
    <property type="match status" value="1"/>
</dbReference>
<proteinExistence type="inferred from homology"/>
<dbReference type="VEuPathDB" id="FungiDB:ASPCADRAFT_132362"/>
<keyword evidence="2" id="KW-0378">Hydrolase</keyword>
<dbReference type="InterPro" id="IPR029058">
    <property type="entry name" value="AB_hydrolase_fold"/>
</dbReference>